<accession>A0A6P8BB20</accession>
<sequence>MATDISLADNTVSIASSKGANDVNPALCEHYAGPFAHLDRVHFDLLYWMLFGGNILLLSFVSFWYSRTSERTKDLRSEDSKFRYLHLRCLYVSASCASVSVVMVVIEVYALLALQFCDGEDLMSLYWATWTMLQFGSVIAIFGIILHMALVLQGHDRPPWALALGTPVLVVAGLGNLVNSMLHRKGTKVIERTRSRSRANSKAGSLSMSQTPTIRDESVEALPRRASPQPPAATPLLQQAAFVGTAPDGGIIIQFSQSSPDLECRGRLLSRDNEGRVMVSFSRDKVMFADEQPAPQQQPPKAALVQQQGISEPSSSSSSPRRSNIKRTPNLPDLPLMSDLNLGSGALPSPAARP</sequence>
<evidence type="ECO:0000313" key="4">
    <source>
        <dbReference type="RefSeq" id="XP_030984382.1"/>
    </source>
</evidence>
<feature type="compositionally biased region" description="Polar residues" evidence="1">
    <location>
        <begin position="198"/>
        <end position="213"/>
    </location>
</feature>
<organism evidence="3 4">
    <name type="scientific">Pyricularia grisea</name>
    <name type="common">Crabgrass-specific blast fungus</name>
    <name type="synonym">Magnaporthe grisea</name>
    <dbReference type="NCBI Taxonomy" id="148305"/>
    <lineage>
        <taxon>Eukaryota</taxon>
        <taxon>Fungi</taxon>
        <taxon>Dikarya</taxon>
        <taxon>Ascomycota</taxon>
        <taxon>Pezizomycotina</taxon>
        <taxon>Sordariomycetes</taxon>
        <taxon>Sordariomycetidae</taxon>
        <taxon>Magnaporthales</taxon>
        <taxon>Pyriculariaceae</taxon>
        <taxon>Pyricularia</taxon>
    </lineage>
</organism>
<dbReference type="OrthoDB" id="3537340at2759"/>
<proteinExistence type="predicted"/>
<feature type="region of interest" description="Disordered" evidence="1">
    <location>
        <begin position="292"/>
        <end position="354"/>
    </location>
</feature>
<gene>
    <name evidence="4" type="ORF">PgNI_04186</name>
</gene>
<name>A0A6P8BB20_PYRGI</name>
<dbReference type="RefSeq" id="XP_030984382.1">
    <property type="nucleotide sequence ID" value="XM_031124237.1"/>
</dbReference>
<feature type="transmembrane region" description="Helical" evidence="2">
    <location>
        <begin position="87"/>
        <end position="112"/>
    </location>
</feature>
<keyword evidence="2" id="KW-0472">Membrane</keyword>
<evidence type="ECO:0000313" key="3">
    <source>
        <dbReference type="Proteomes" id="UP000515153"/>
    </source>
</evidence>
<protein>
    <submittedName>
        <fullName evidence="4">Uncharacterized protein</fullName>
    </submittedName>
</protein>
<feature type="transmembrane region" description="Helical" evidence="2">
    <location>
        <begin position="132"/>
        <end position="152"/>
    </location>
</feature>
<dbReference type="GeneID" id="41959146"/>
<dbReference type="KEGG" id="pgri:PgNI_04186"/>
<feature type="transmembrane region" description="Helical" evidence="2">
    <location>
        <begin position="45"/>
        <end position="66"/>
    </location>
</feature>
<evidence type="ECO:0000256" key="2">
    <source>
        <dbReference type="SAM" id="Phobius"/>
    </source>
</evidence>
<dbReference type="Proteomes" id="UP000515153">
    <property type="component" value="Unplaced"/>
</dbReference>
<reference evidence="4" key="1">
    <citation type="journal article" date="2019" name="Mol. Biol. Evol.">
        <title>Blast fungal genomes show frequent chromosomal changes, gene gains and losses, and effector gene turnover.</title>
        <authorList>
            <person name="Gomez Luciano L.B."/>
            <person name="Jason Tsai I."/>
            <person name="Chuma I."/>
            <person name="Tosa Y."/>
            <person name="Chen Y.H."/>
            <person name="Li J.Y."/>
            <person name="Li M.Y."/>
            <person name="Jade Lu M.Y."/>
            <person name="Nakayashiki H."/>
            <person name="Li W.H."/>
        </authorList>
    </citation>
    <scope>NUCLEOTIDE SEQUENCE</scope>
    <source>
        <strain evidence="4">NI907</strain>
    </source>
</reference>
<keyword evidence="2" id="KW-0812">Transmembrane</keyword>
<reference evidence="4" key="2">
    <citation type="submission" date="2019-10" db="EMBL/GenBank/DDBJ databases">
        <authorList>
            <consortium name="NCBI Genome Project"/>
        </authorList>
    </citation>
    <scope>NUCLEOTIDE SEQUENCE</scope>
    <source>
        <strain evidence="4">NI907</strain>
    </source>
</reference>
<keyword evidence="2" id="KW-1133">Transmembrane helix</keyword>
<feature type="region of interest" description="Disordered" evidence="1">
    <location>
        <begin position="192"/>
        <end position="214"/>
    </location>
</feature>
<feature type="compositionally biased region" description="Low complexity" evidence="1">
    <location>
        <begin position="292"/>
        <end position="322"/>
    </location>
</feature>
<dbReference type="AlphaFoldDB" id="A0A6P8BB20"/>
<evidence type="ECO:0000256" key="1">
    <source>
        <dbReference type="SAM" id="MobiDB-lite"/>
    </source>
</evidence>
<reference evidence="4" key="3">
    <citation type="submission" date="2025-08" db="UniProtKB">
        <authorList>
            <consortium name="RefSeq"/>
        </authorList>
    </citation>
    <scope>IDENTIFICATION</scope>
    <source>
        <strain evidence="4">NI907</strain>
    </source>
</reference>
<keyword evidence="3" id="KW-1185">Reference proteome</keyword>
<feature type="transmembrane region" description="Helical" evidence="2">
    <location>
        <begin position="159"/>
        <end position="178"/>
    </location>
</feature>